<evidence type="ECO:0000256" key="5">
    <source>
        <dbReference type="SAM" id="SignalP"/>
    </source>
</evidence>
<dbReference type="EMBL" id="JAVALS010000014">
    <property type="protein sequence ID" value="MDP5228422.1"/>
    <property type="molecule type" value="Genomic_DNA"/>
</dbReference>
<evidence type="ECO:0000256" key="1">
    <source>
        <dbReference type="ARBA" id="ARBA00004196"/>
    </source>
</evidence>
<dbReference type="InterPro" id="IPR006127">
    <property type="entry name" value="ZnuA-like"/>
</dbReference>
<keyword evidence="3" id="KW-0479">Metal-binding</keyword>
<dbReference type="Gene3D" id="3.40.50.1980">
    <property type="entry name" value="Nitrogenase molybdenum iron protein domain"/>
    <property type="match status" value="2"/>
</dbReference>
<keyword evidence="4 5" id="KW-0732">Signal</keyword>
<dbReference type="RefSeq" id="WP_305997459.1">
    <property type="nucleotide sequence ID" value="NZ_JAVALS010000014.1"/>
</dbReference>
<evidence type="ECO:0000313" key="7">
    <source>
        <dbReference type="Proteomes" id="UP001232725"/>
    </source>
</evidence>
<sequence length="326" mass="33890">MSLLRKPLPTRSRSLSLAAAGVALVLGASACSAPAGGAANDDGKLAVVTSTSAYGSIVQAIGGDKVSVESIVSKISQDPHSYEATAQDRLKVSKAKLVVVNGGGYDAFMDGMVRDAKLDPANLLTAADISGLESSTPESTPSSADGHDHGSFNEHVWYSFPAMEKVATSVEQRLSALAPASAAEFKHNADAFRERLAGLQGTVTALANGKHLNVAITEPVPLYLLEAAGLHNVTPEQFTSAVEEGHDVSATVLDQTRKLFSSKQAALLAYNDQTSGPQTEAVRAAATAAGVPVLDFTETLPDGKDYLGWMTDNVTALQQALTKLQG</sequence>
<dbReference type="Proteomes" id="UP001232725">
    <property type="component" value="Unassembled WGS sequence"/>
</dbReference>
<keyword evidence="7" id="KW-1185">Reference proteome</keyword>
<feature type="signal peptide" evidence="5">
    <location>
        <begin position="1"/>
        <end position="30"/>
    </location>
</feature>
<dbReference type="PANTHER" id="PTHR42953:SF1">
    <property type="entry name" value="METAL-BINDING PROTEIN HI_0362-RELATED"/>
    <property type="match status" value="1"/>
</dbReference>
<dbReference type="PROSITE" id="PS51257">
    <property type="entry name" value="PROKAR_LIPOPROTEIN"/>
    <property type="match status" value="1"/>
</dbReference>
<comment type="caution">
    <text evidence="6">The sequence shown here is derived from an EMBL/GenBank/DDBJ whole genome shotgun (WGS) entry which is preliminary data.</text>
</comment>
<dbReference type="InterPro" id="IPR050492">
    <property type="entry name" value="Bact_metal-bind_prot9"/>
</dbReference>
<feature type="chain" id="PRO_5046509731" evidence="5">
    <location>
        <begin position="31"/>
        <end position="326"/>
    </location>
</feature>
<keyword evidence="2" id="KW-0813">Transport</keyword>
<name>A0ABT9IS66_9MICC</name>
<reference evidence="6 7" key="1">
    <citation type="submission" date="2023-08" db="EMBL/GenBank/DDBJ databases">
        <title>Arthrobacter horti sp. nov., isolated from forest soil.</title>
        <authorList>
            <person name="Park M."/>
        </authorList>
    </citation>
    <scope>NUCLEOTIDE SEQUENCE [LARGE SCALE GENOMIC DNA]</scope>
    <source>
        <strain evidence="6 7">YJM1</strain>
    </source>
</reference>
<dbReference type="PANTHER" id="PTHR42953">
    <property type="entry name" value="HIGH-AFFINITY ZINC UPTAKE SYSTEM PROTEIN ZNUA-RELATED"/>
    <property type="match status" value="1"/>
</dbReference>
<comment type="subcellular location">
    <subcellularLocation>
        <location evidence="1">Cell envelope</location>
    </subcellularLocation>
</comment>
<proteinExistence type="predicted"/>
<gene>
    <name evidence="6" type="ORF">Q9R02_14760</name>
</gene>
<dbReference type="SUPFAM" id="SSF53807">
    <property type="entry name" value="Helical backbone' metal receptor"/>
    <property type="match status" value="1"/>
</dbReference>
<dbReference type="Pfam" id="PF01297">
    <property type="entry name" value="ZnuA"/>
    <property type="match status" value="1"/>
</dbReference>
<accession>A0ABT9IS66</accession>
<organism evidence="6 7">
    <name type="scientific">Arthrobacter horti</name>
    <dbReference type="NCBI Taxonomy" id="3068273"/>
    <lineage>
        <taxon>Bacteria</taxon>
        <taxon>Bacillati</taxon>
        <taxon>Actinomycetota</taxon>
        <taxon>Actinomycetes</taxon>
        <taxon>Micrococcales</taxon>
        <taxon>Micrococcaceae</taxon>
        <taxon>Arthrobacter</taxon>
    </lineage>
</organism>
<evidence type="ECO:0000256" key="4">
    <source>
        <dbReference type="ARBA" id="ARBA00022729"/>
    </source>
</evidence>
<evidence type="ECO:0000256" key="3">
    <source>
        <dbReference type="ARBA" id="ARBA00022723"/>
    </source>
</evidence>
<protein>
    <submittedName>
        <fullName evidence="6">Zinc ABC transporter substrate-binding protein</fullName>
    </submittedName>
</protein>
<evidence type="ECO:0000313" key="6">
    <source>
        <dbReference type="EMBL" id="MDP5228422.1"/>
    </source>
</evidence>
<evidence type="ECO:0000256" key="2">
    <source>
        <dbReference type="ARBA" id="ARBA00022448"/>
    </source>
</evidence>